<sequence length="755" mass="82936">MYGALGGPRLLLRRLREVMAESISPQAQLDKIVTHIAANMVAEVCSVYVLRADGSLELYATEGLKPEAVHLTLIHTGEGLVGRIAETAEALALSDAQQHPSFLYRPETGEEIYSSFLGVPILRGGNTLGVLVVQNKARRTYSEEEIEALQTTAMLLAEMIASGQLQSLVPPGQDIALRRPLAIKGTPVADGVALGRVVLHEPRIIVKQLIAEDTKAEIARLDTAINALRDSIDRLIESGNIGPGEHRDVLETFRMFAHDRGWLRRLREAISSGLTAEAAVERVQNDARAKLQRRTEPYLRERLHDLDDLANRLLHQLTGQNFVPEHANLPDHAIIVARSMGAAALLEYDRTKLRGLVLEDGGASSHVAIVARALGIAMVGDVANITDFVEPNDALILDGSTGDVHVRPPHDIEHAYAEKARLRARRQEQYHKLRAVPAVTRDGVKIDLHMNAGLLVDLQHVAETGALSVGLFRTELQFMVAARFPRLSEQEDLYRTALDAVGDRALTFRTLDIGSDKVLPYMAQVQEENPALGWRAIRIGLDRPVLLRSQLRALLRAADGRPLRIMFPMIAMIEELDRAKTMVARELLHLARHNHPIPSKLELGVMVEVPSLLWQLDELCPKVDFLSVGSNDLVQYLFAADRDNKRVAGRFDCLSVPILRALKLIVDKAAAHGTSVTLCGEMGGRPLEAMALMGLGYRGLSMSAAAIGPVKAMTLALDLGKLEASVHSWLEADQGASASLRERLKRFAEEEEIPI</sequence>
<protein>
    <recommendedName>
        <fullName evidence="5">phosphoenolpyruvate--protein phosphotransferase</fullName>
        <ecNumber evidence="5">2.7.3.9</ecNumber>
    </recommendedName>
</protein>
<keyword evidence="11" id="KW-0479">Metal-binding</keyword>
<comment type="subcellular location">
    <subcellularLocation>
        <location evidence="3">Cytoplasm</location>
    </subcellularLocation>
</comment>
<keyword evidence="17" id="KW-1185">Reference proteome</keyword>
<evidence type="ECO:0000256" key="3">
    <source>
        <dbReference type="ARBA" id="ARBA00004496"/>
    </source>
</evidence>
<evidence type="ECO:0000256" key="2">
    <source>
        <dbReference type="ARBA" id="ARBA00001946"/>
    </source>
</evidence>
<dbReference type="InterPro" id="IPR008279">
    <property type="entry name" value="PEP-util_enz_mobile_dom"/>
</dbReference>
<dbReference type="PANTHER" id="PTHR46244:SF6">
    <property type="entry name" value="PHOSPHOENOLPYRUVATE-PROTEIN PHOSPHOTRANSFERASE"/>
    <property type="match status" value="1"/>
</dbReference>
<reference evidence="17" key="1">
    <citation type="submission" date="2008-03" db="EMBL/GenBank/DDBJ databases">
        <title>Complete sequence of chromosome of Beijerinckia indica subsp. indica ATCC 9039.</title>
        <authorList>
            <consortium name="US DOE Joint Genome Institute"/>
            <person name="Copeland A."/>
            <person name="Lucas S."/>
            <person name="Lapidus A."/>
            <person name="Glavina del Rio T."/>
            <person name="Dalin E."/>
            <person name="Tice H."/>
            <person name="Bruce D."/>
            <person name="Goodwin L."/>
            <person name="Pitluck S."/>
            <person name="LaButti K."/>
            <person name="Schmutz J."/>
            <person name="Larimer F."/>
            <person name="Land M."/>
            <person name="Hauser L."/>
            <person name="Kyrpides N."/>
            <person name="Mikhailova N."/>
            <person name="Dunfield P.F."/>
            <person name="Dedysh S.N."/>
            <person name="Liesack W."/>
            <person name="Saw J.H."/>
            <person name="Alam M."/>
            <person name="Chen Y."/>
            <person name="Murrell J.C."/>
            <person name="Richardson P."/>
        </authorList>
    </citation>
    <scope>NUCLEOTIDE SEQUENCE [LARGE SCALE GENOMIC DNA]</scope>
    <source>
        <strain evidence="17">ATCC 9039 / DSM 1715 / NCIMB 8712</strain>
    </source>
</reference>
<dbReference type="InterPro" id="IPR040442">
    <property type="entry name" value="Pyrv_kinase-like_dom_sf"/>
</dbReference>
<dbReference type="InterPro" id="IPR050499">
    <property type="entry name" value="PEP-utilizing_PTS_enzyme"/>
</dbReference>
<dbReference type="HOGENOM" id="CLU_007308_7_1_5"/>
<evidence type="ECO:0000256" key="14">
    <source>
        <dbReference type="SAM" id="Coils"/>
    </source>
</evidence>
<dbReference type="InterPro" id="IPR023151">
    <property type="entry name" value="PEP_util_CS"/>
</dbReference>
<dbReference type="PRINTS" id="PR01736">
    <property type="entry name" value="PHPHTRNFRASE"/>
</dbReference>
<dbReference type="Proteomes" id="UP000001695">
    <property type="component" value="Chromosome"/>
</dbReference>
<dbReference type="Pfam" id="PF01590">
    <property type="entry name" value="GAF"/>
    <property type="match status" value="1"/>
</dbReference>
<dbReference type="Gene3D" id="1.10.274.10">
    <property type="entry name" value="PtsI, HPr-binding domain"/>
    <property type="match status" value="1"/>
</dbReference>
<keyword evidence="12" id="KW-0418">Kinase</keyword>
<dbReference type="SUPFAM" id="SSF47831">
    <property type="entry name" value="Enzyme I of the PEP:sugar phosphotransferase system HPr-binding (sub)domain"/>
    <property type="match status" value="1"/>
</dbReference>
<evidence type="ECO:0000256" key="12">
    <source>
        <dbReference type="ARBA" id="ARBA00022777"/>
    </source>
</evidence>
<dbReference type="STRING" id="395963.Bind_0890"/>
<keyword evidence="6" id="KW-0813">Transport</keyword>
<keyword evidence="9" id="KW-0808">Transferase</keyword>
<dbReference type="Gene3D" id="3.20.20.60">
    <property type="entry name" value="Phosphoenolpyruvate-binding domains"/>
    <property type="match status" value="1"/>
</dbReference>
<comment type="cofactor">
    <cofactor evidence="2">
        <name>Mg(2+)</name>
        <dbReference type="ChEBI" id="CHEBI:18420"/>
    </cofactor>
</comment>
<dbReference type="GO" id="GO:0005737">
    <property type="term" value="C:cytoplasm"/>
    <property type="evidence" value="ECO:0007669"/>
    <property type="project" value="UniProtKB-SubCell"/>
</dbReference>
<evidence type="ECO:0000256" key="11">
    <source>
        <dbReference type="ARBA" id="ARBA00022723"/>
    </source>
</evidence>
<evidence type="ECO:0000313" key="16">
    <source>
        <dbReference type="EMBL" id="ACB94539.1"/>
    </source>
</evidence>
<comment type="similarity">
    <text evidence="4">Belongs to the PEP-utilizing enzyme family.</text>
</comment>
<dbReference type="RefSeq" id="WP_012383896.1">
    <property type="nucleotide sequence ID" value="NC_010581.1"/>
</dbReference>
<keyword evidence="8" id="KW-0762">Sugar transport</keyword>
<organism evidence="16 17">
    <name type="scientific">Beijerinckia indica subsp. indica (strain ATCC 9039 / DSM 1715 / NCIMB 8712)</name>
    <dbReference type="NCBI Taxonomy" id="395963"/>
    <lineage>
        <taxon>Bacteria</taxon>
        <taxon>Pseudomonadati</taxon>
        <taxon>Pseudomonadota</taxon>
        <taxon>Alphaproteobacteria</taxon>
        <taxon>Hyphomicrobiales</taxon>
        <taxon>Beijerinckiaceae</taxon>
        <taxon>Beijerinckia</taxon>
    </lineage>
</organism>
<evidence type="ECO:0000256" key="10">
    <source>
        <dbReference type="ARBA" id="ARBA00022683"/>
    </source>
</evidence>
<dbReference type="EMBL" id="CP001016">
    <property type="protein sequence ID" value="ACB94539.1"/>
    <property type="molecule type" value="Genomic_DNA"/>
</dbReference>
<dbReference type="Gene3D" id="3.30.450.40">
    <property type="match status" value="1"/>
</dbReference>
<dbReference type="Pfam" id="PF05524">
    <property type="entry name" value="PEP-utilisers_N"/>
    <property type="match status" value="1"/>
</dbReference>
<dbReference type="InterPro" id="IPR015813">
    <property type="entry name" value="Pyrv/PenolPyrv_kinase-like_dom"/>
</dbReference>
<evidence type="ECO:0000256" key="7">
    <source>
        <dbReference type="ARBA" id="ARBA00022490"/>
    </source>
</evidence>
<dbReference type="KEGG" id="bid:Bind_0890"/>
<reference evidence="16 17" key="2">
    <citation type="journal article" date="2010" name="J. Bacteriol.">
        <title>Complete genome sequence of Beijerinckia indica subsp. indica.</title>
        <authorList>
            <person name="Tamas I."/>
            <person name="Dedysh S.N."/>
            <person name="Liesack W."/>
            <person name="Stott M.B."/>
            <person name="Alam M."/>
            <person name="Murrell J.C."/>
            <person name="Dunfield P.F."/>
        </authorList>
    </citation>
    <scope>NUCLEOTIDE SEQUENCE [LARGE SCALE GENOMIC DNA]</scope>
    <source>
        <strain evidence="17">ATCC 9039 / DSM 1715 / NCIMB 8712</strain>
    </source>
</reference>
<evidence type="ECO:0000256" key="5">
    <source>
        <dbReference type="ARBA" id="ARBA00012232"/>
    </source>
</evidence>
<dbReference type="SUPFAM" id="SSF51621">
    <property type="entry name" value="Phosphoenolpyruvate/pyruvate domain"/>
    <property type="match status" value="1"/>
</dbReference>
<dbReference type="InterPro" id="IPR036618">
    <property type="entry name" value="PtsI_HPr-bd_sf"/>
</dbReference>
<evidence type="ECO:0000256" key="9">
    <source>
        <dbReference type="ARBA" id="ARBA00022679"/>
    </source>
</evidence>
<name>B2IHL8_BEII9</name>
<keyword evidence="7" id="KW-0963">Cytoplasm</keyword>
<accession>B2IHL8</accession>
<dbReference type="InterPro" id="IPR003018">
    <property type="entry name" value="GAF"/>
</dbReference>
<feature type="coiled-coil region" evidence="14">
    <location>
        <begin position="211"/>
        <end position="238"/>
    </location>
</feature>
<dbReference type="GO" id="GO:0046872">
    <property type="term" value="F:metal ion binding"/>
    <property type="evidence" value="ECO:0007669"/>
    <property type="project" value="UniProtKB-KW"/>
</dbReference>
<evidence type="ECO:0000256" key="13">
    <source>
        <dbReference type="ARBA" id="ARBA00022842"/>
    </source>
</evidence>
<dbReference type="Gene3D" id="3.50.30.10">
    <property type="entry name" value="Phosphohistidine domain"/>
    <property type="match status" value="1"/>
</dbReference>
<dbReference type="eggNOG" id="COG3605">
    <property type="taxonomic scope" value="Bacteria"/>
</dbReference>
<dbReference type="GO" id="GO:0008965">
    <property type="term" value="F:phosphoenolpyruvate-protein phosphotransferase activity"/>
    <property type="evidence" value="ECO:0007669"/>
    <property type="project" value="UniProtKB-EC"/>
</dbReference>
<gene>
    <name evidence="16" type="ordered locus">Bind_0890</name>
</gene>
<keyword evidence="13" id="KW-0460">Magnesium</keyword>
<dbReference type="OrthoDB" id="9765468at2"/>
<proteinExistence type="inferred from homology"/>
<evidence type="ECO:0000256" key="8">
    <source>
        <dbReference type="ARBA" id="ARBA00022597"/>
    </source>
</evidence>
<dbReference type="NCBIfam" id="TIGR01417">
    <property type="entry name" value="PTS_I_fam"/>
    <property type="match status" value="1"/>
</dbReference>
<dbReference type="PROSITE" id="PS00742">
    <property type="entry name" value="PEP_ENZYMES_2"/>
    <property type="match status" value="1"/>
</dbReference>
<comment type="catalytic activity">
    <reaction evidence="1">
        <text>L-histidyl-[protein] + phosphoenolpyruvate = N(pros)-phospho-L-histidyl-[protein] + pyruvate</text>
        <dbReference type="Rhea" id="RHEA:23880"/>
        <dbReference type="Rhea" id="RHEA-COMP:9745"/>
        <dbReference type="Rhea" id="RHEA-COMP:9746"/>
        <dbReference type="ChEBI" id="CHEBI:15361"/>
        <dbReference type="ChEBI" id="CHEBI:29979"/>
        <dbReference type="ChEBI" id="CHEBI:58702"/>
        <dbReference type="ChEBI" id="CHEBI:64837"/>
        <dbReference type="EC" id="2.7.3.9"/>
    </reaction>
</comment>
<dbReference type="GO" id="GO:0009401">
    <property type="term" value="P:phosphoenolpyruvate-dependent sugar phosphotransferase system"/>
    <property type="evidence" value="ECO:0007669"/>
    <property type="project" value="UniProtKB-KW"/>
</dbReference>
<evidence type="ECO:0000256" key="1">
    <source>
        <dbReference type="ARBA" id="ARBA00000683"/>
    </source>
</evidence>
<feature type="domain" description="GAF" evidence="15">
    <location>
        <begin position="24"/>
        <end position="170"/>
    </location>
</feature>
<evidence type="ECO:0000313" key="17">
    <source>
        <dbReference type="Proteomes" id="UP000001695"/>
    </source>
</evidence>
<dbReference type="Pfam" id="PF00391">
    <property type="entry name" value="PEP-utilizers"/>
    <property type="match status" value="1"/>
</dbReference>
<dbReference type="SUPFAM" id="SSF55781">
    <property type="entry name" value="GAF domain-like"/>
    <property type="match status" value="1"/>
</dbReference>
<dbReference type="EC" id="2.7.3.9" evidence="5"/>
<dbReference type="InterPro" id="IPR008731">
    <property type="entry name" value="PTS_EIN"/>
</dbReference>
<evidence type="ECO:0000256" key="4">
    <source>
        <dbReference type="ARBA" id="ARBA00007837"/>
    </source>
</evidence>
<dbReference type="SUPFAM" id="SSF52009">
    <property type="entry name" value="Phosphohistidine domain"/>
    <property type="match status" value="1"/>
</dbReference>
<dbReference type="InterPro" id="IPR006318">
    <property type="entry name" value="PTS_EI-like"/>
</dbReference>
<evidence type="ECO:0000259" key="15">
    <source>
        <dbReference type="SMART" id="SM00065"/>
    </source>
</evidence>
<dbReference type="GO" id="GO:0016301">
    <property type="term" value="F:kinase activity"/>
    <property type="evidence" value="ECO:0007669"/>
    <property type="project" value="UniProtKB-KW"/>
</dbReference>
<dbReference type="PANTHER" id="PTHR46244">
    <property type="entry name" value="PHOSPHOENOLPYRUVATE-PROTEIN PHOSPHOTRANSFERASE"/>
    <property type="match status" value="1"/>
</dbReference>
<dbReference type="InterPro" id="IPR029016">
    <property type="entry name" value="GAF-like_dom_sf"/>
</dbReference>
<keyword evidence="14" id="KW-0175">Coiled coil</keyword>
<dbReference type="Pfam" id="PF02896">
    <property type="entry name" value="PEP-utilizers_C"/>
    <property type="match status" value="1"/>
</dbReference>
<dbReference type="InterPro" id="IPR036637">
    <property type="entry name" value="Phosphohistidine_dom_sf"/>
</dbReference>
<dbReference type="AlphaFoldDB" id="B2IHL8"/>
<dbReference type="InterPro" id="IPR000121">
    <property type="entry name" value="PEP_util_C"/>
</dbReference>
<dbReference type="SMART" id="SM00065">
    <property type="entry name" value="GAF"/>
    <property type="match status" value="1"/>
</dbReference>
<evidence type="ECO:0000256" key="6">
    <source>
        <dbReference type="ARBA" id="ARBA00022448"/>
    </source>
</evidence>
<keyword evidence="10" id="KW-0598">Phosphotransferase system</keyword>